<feature type="compositionally biased region" description="Low complexity" evidence="1">
    <location>
        <begin position="57"/>
        <end position="69"/>
    </location>
</feature>
<sequence>MAFRTSPNILITTPTTSVRASSTVVGTYGVCVAGAAPSQTETDEFQAEKRLKPGYRTSSSDSESTSSSPSPMPERKLDIPITRHNNPHNHHHQQSSRRASQPRPKIWTKNPCRGRRQHRTRMQHSSRAQNDAATISTNNGTTTTH</sequence>
<name>A0A8S3XG63_PARAO</name>
<proteinExistence type="predicted"/>
<keyword evidence="3" id="KW-1185">Reference proteome</keyword>
<reference evidence="2" key="1">
    <citation type="submission" date="2021-04" db="EMBL/GenBank/DDBJ databases">
        <authorList>
            <person name="Tunstrom K."/>
        </authorList>
    </citation>
    <scope>NUCLEOTIDE SEQUENCE</scope>
</reference>
<evidence type="ECO:0000313" key="3">
    <source>
        <dbReference type="Proteomes" id="UP000691718"/>
    </source>
</evidence>
<protein>
    <submittedName>
        <fullName evidence="2">(apollo) hypothetical protein</fullName>
    </submittedName>
</protein>
<feature type="region of interest" description="Disordered" evidence="1">
    <location>
        <begin position="36"/>
        <end position="145"/>
    </location>
</feature>
<feature type="compositionally biased region" description="Low complexity" evidence="1">
    <location>
        <begin position="134"/>
        <end position="145"/>
    </location>
</feature>
<dbReference type="Proteomes" id="UP000691718">
    <property type="component" value="Unassembled WGS sequence"/>
</dbReference>
<evidence type="ECO:0000313" key="2">
    <source>
        <dbReference type="EMBL" id="CAG5019188.1"/>
    </source>
</evidence>
<evidence type="ECO:0000256" key="1">
    <source>
        <dbReference type="SAM" id="MobiDB-lite"/>
    </source>
</evidence>
<feature type="compositionally biased region" description="Basic residues" evidence="1">
    <location>
        <begin position="85"/>
        <end position="95"/>
    </location>
</feature>
<accession>A0A8S3XG63</accession>
<dbReference type="EMBL" id="CAJQZP010001129">
    <property type="protein sequence ID" value="CAG5019188.1"/>
    <property type="molecule type" value="Genomic_DNA"/>
</dbReference>
<feature type="compositionally biased region" description="Basic residues" evidence="1">
    <location>
        <begin position="112"/>
        <end position="124"/>
    </location>
</feature>
<gene>
    <name evidence="2" type="ORF">PAPOLLO_LOCUS17010</name>
</gene>
<organism evidence="2 3">
    <name type="scientific">Parnassius apollo</name>
    <name type="common">Apollo butterfly</name>
    <name type="synonym">Papilio apollo</name>
    <dbReference type="NCBI Taxonomy" id="110799"/>
    <lineage>
        <taxon>Eukaryota</taxon>
        <taxon>Metazoa</taxon>
        <taxon>Ecdysozoa</taxon>
        <taxon>Arthropoda</taxon>
        <taxon>Hexapoda</taxon>
        <taxon>Insecta</taxon>
        <taxon>Pterygota</taxon>
        <taxon>Neoptera</taxon>
        <taxon>Endopterygota</taxon>
        <taxon>Lepidoptera</taxon>
        <taxon>Glossata</taxon>
        <taxon>Ditrysia</taxon>
        <taxon>Papilionoidea</taxon>
        <taxon>Papilionidae</taxon>
        <taxon>Parnassiinae</taxon>
        <taxon>Parnassini</taxon>
        <taxon>Parnassius</taxon>
        <taxon>Parnassius</taxon>
    </lineage>
</organism>
<dbReference type="AlphaFoldDB" id="A0A8S3XG63"/>
<comment type="caution">
    <text evidence="2">The sequence shown here is derived from an EMBL/GenBank/DDBJ whole genome shotgun (WGS) entry which is preliminary data.</text>
</comment>